<evidence type="ECO:0000256" key="1">
    <source>
        <dbReference type="SAM" id="Phobius"/>
    </source>
</evidence>
<proteinExistence type="predicted"/>
<keyword evidence="1" id="KW-1133">Transmembrane helix</keyword>
<name>A0ABM4C3J6_HYDVU</name>
<keyword evidence="2" id="KW-1185">Reference proteome</keyword>
<keyword evidence="1" id="KW-0812">Transmembrane</keyword>
<dbReference type="Proteomes" id="UP001652625">
    <property type="component" value="Chromosome 06"/>
</dbReference>
<feature type="transmembrane region" description="Helical" evidence="1">
    <location>
        <begin position="62"/>
        <end position="81"/>
    </location>
</feature>
<accession>A0ABM4C3J6</accession>
<organism evidence="2 3">
    <name type="scientific">Hydra vulgaris</name>
    <name type="common">Hydra</name>
    <name type="synonym">Hydra attenuata</name>
    <dbReference type="NCBI Taxonomy" id="6087"/>
    <lineage>
        <taxon>Eukaryota</taxon>
        <taxon>Metazoa</taxon>
        <taxon>Cnidaria</taxon>
        <taxon>Hydrozoa</taxon>
        <taxon>Hydroidolina</taxon>
        <taxon>Anthoathecata</taxon>
        <taxon>Aplanulata</taxon>
        <taxon>Hydridae</taxon>
        <taxon>Hydra</taxon>
    </lineage>
</organism>
<dbReference type="RefSeq" id="XP_065656126.1">
    <property type="nucleotide sequence ID" value="XM_065800054.1"/>
</dbReference>
<gene>
    <name evidence="3" type="primary">LOC136081822</name>
</gene>
<evidence type="ECO:0000313" key="3">
    <source>
        <dbReference type="RefSeq" id="XP_065656126.1"/>
    </source>
</evidence>
<sequence>MTSLRRLIDICAWWVYPSSTLRLANVKATSKIRANAALFMGQSFVLFRDIRLIKDINLNLTLTMKQFLVLLLMIVSAYANLKKMLKDANSSSDSRWKLLKKEACYQAKGDLPANIEINQNGILIAVKLVYINGIVKCHSSFSGSYFGCFTDQTLFNLAISDKNRVVLFPPPNQAITYDGYKNYKYPGYLPNDKEVVFTNYDYPTYFKTGDRILIWNYEDLNNSNEGDNSGQVCMDVYGAFV</sequence>
<protein>
    <submittedName>
        <fullName evidence="3">Uncharacterized protein LOC136081822 isoform X1</fullName>
    </submittedName>
</protein>
<evidence type="ECO:0000313" key="2">
    <source>
        <dbReference type="Proteomes" id="UP001652625"/>
    </source>
</evidence>
<reference evidence="3" key="1">
    <citation type="submission" date="2025-08" db="UniProtKB">
        <authorList>
            <consortium name="RefSeq"/>
        </authorList>
    </citation>
    <scope>IDENTIFICATION</scope>
</reference>
<keyword evidence="1" id="KW-0472">Membrane</keyword>
<dbReference type="GeneID" id="136081822"/>